<evidence type="ECO:0000256" key="12">
    <source>
        <dbReference type="ARBA" id="ARBA00022838"/>
    </source>
</evidence>
<dbReference type="FunFam" id="1.25.10.10:FF:000006">
    <property type="entry name" value="CLIP-associating protein 1 isoform 2"/>
    <property type="match status" value="1"/>
</dbReference>
<feature type="compositionally biased region" description="Gly residues" evidence="18">
    <location>
        <begin position="249"/>
        <end position="263"/>
    </location>
</feature>
<evidence type="ECO:0000313" key="20">
    <source>
        <dbReference type="Ensembl" id="ENSCPIP00010005134.1"/>
    </source>
</evidence>
<feature type="domain" description="TOG" evidence="19">
    <location>
        <begin position="7"/>
        <end position="201"/>
    </location>
</feature>
<feature type="region of interest" description="Disordered" evidence="18">
    <location>
        <begin position="1131"/>
        <end position="1201"/>
    </location>
</feature>
<feature type="domain" description="TOG" evidence="19">
    <location>
        <begin position="1227"/>
        <end position="1460"/>
    </location>
</feature>
<feature type="domain" description="TOG" evidence="19">
    <location>
        <begin position="827"/>
        <end position="1064"/>
    </location>
</feature>
<comment type="similarity">
    <text evidence="5">Belongs to the CLASP family.</text>
</comment>
<feature type="compositionally biased region" description="Polar residues" evidence="18">
    <location>
        <begin position="621"/>
        <end position="633"/>
    </location>
</feature>
<feature type="region of interest" description="Disordered" evidence="18">
    <location>
        <begin position="516"/>
        <end position="662"/>
    </location>
</feature>
<evidence type="ECO:0000256" key="7">
    <source>
        <dbReference type="ARBA" id="ARBA00022490"/>
    </source>
</evidence>
<evidence type="ECO:0000256" key="18">
    <source>
        <dbReference type="SAM" id="MobiDB-lite"/>
    </source>
</evidence>
<dbReference type="InterPro" id="IPR011989">
    <property type="entry name" value="ARM-like"/>
</dbReference>
<dbReference type="GO" id="GO:0005881">
    <property type="term" value="C:cytoplasmic microtubule"/>
    <property type="evidence" value="ECO:0007669"/>
    <property type="project" value="TreeGrafter"/>
</dbReference>
<keyword evidence="17" id="KW-0175">Coiled coil</keyword>
<dbReference type="GO" id="GO:0040001">
    <property type="term" value="P:establishment of mitotic spindle localization"/>
    <property type="evidence" value="ECO:0007669"/>
    <property type="project" value="TreeGrafter"/>
</dbReference>
<proteinExistence type="inferred from homology"/>
<feature type="region of interest" description="Disordered" evidence="18">
    <location>
        <begin position="1057"/>
        <end position="1107"/>
    </location>
</feature>
<dbReference type="InterPro" id="IPR000357">
    <property type="entry name" value="HEAT"/>
</dbReference>
<dbReference type="GO" id="GO:0005813">
    <property type="term" value="C:centrosome"/>
    <property type="evidence" value="ECO:0007669"/>
    <property type="project" value="UniProtKB-SubCell"/>
</dbReference>
<keyword evidence="8" id="KW-0132">Cell division</keyword>
<evidence type="ECO:0000256" key="10">
    <source>
        <dbReference type="ARBA" id="ARBA00022737"/>
    </source>
</evidence>
<feature type="compositionally biased region" description="Basic and acidic residues" evidence="18">
    <location>
        <begin position="1134"/>
        <end position="1151"/>
    </location>
</feature>
<evidence type="ECO:0000313" key="21">
    <source>
        <dbReference type="Proteomes" id="UP000694543"/>
    </source>
</evidence>
<keyword evidence="13" id="KW-0333">Golgi apparatus</keyword>
<evidence type="ECO:0000256" key="2">
    <source>
        <dbReference type="ARBA" id="ARBA00004300"/>
    </source>
</evidence>
<organism evidence="20 21">
    <name type="scientific">Chrysolophus pictus</name>
    <name type="common">Golden pheasant</name>
    <name type="synonym">Phasianus pictus</name>
    <dbReference type="NCBI Taxonomy" id="9089"/>
    <lineage>
        <taxon>Eukaryota</taxon>
        <taxon>Metazoa</taxon>
        <taxon>Chordata</taxon>
        <taxon>Craniata</taxon>
        <taxon>Vertebrata</taxon>
        <taxon>Euteleostomi</taxon>
        <taxon>Archelosauria</taxon>
        <taxon>Archosauria</taxon>
        <taxon>Dinosauria</taxon>
        <taxon>Saurischia</taxon>
        <taxon>Theropoda</taxon>
        <taxon>Coelurosauria</taxon>
        <taxon>Aves</taxon>
        <taxon>Neognathae</taxon>
        <taxon>Galloanserae</taxon>
        <taxon>Galliformes</taxon>
        <taxon>Phasianidae</taxon>
        <taxon>Phasianinae</taxon>
        <taxon>Chrysolophus</taxon>
    </lineage>
</organism>
<evidence type="ECO:0000256" key="6">
    <source>
        <dbReference type="ARBA" id="ARBA00022454"/>
    </source>
</evidence>
<keyword evidence="9" id="KW-0493">Microtubule</keyword>
<dbReference type="SMART" id="SM01349">
    <property type="entry name" value="TOG"/>
    <property type="match status" value="4"/>
</dbReference>
<dbReference type="FunFam" id="1.25.10.10:FF:000001">
    <property type="entry name" value="CLIP-associating protein 1 isoform 2"/>
    <property type="match status" value="1"/>
</dbReference>
<keyword evidence="15" id="KW-0131">Cell cycle</keyword>
<feature type="compositionally biased region" description="Low complexity" evidence="18">
    <location>
        <begin position="644"/>
        <end position="662"/>
    </location>
</feature>
<dbReference type="PANTHER" id="PTHR21567:SF30">
    <property type="entry name" value="CLIP-ASSOCIATING PROTEIN 2"/>
    <property type="match status" value="1"/>
</dbReference>
<dbReference type="InterPro" id="IPR024395">
    <property type="entry name" value="CLASP_N_dom"/>
</dbReference>
<evidence type="ECO:0000256" key="15">
    <source>
        <dbReference type="ARBA" id="ARBA00023306"/>
    </source>
</evidence>
<dbReference type="InterPro" id="IPR016024">
    <property type="entry name" value="ARM-type_fold"/>
</dbReference>
<evidence type="ECO:0000256" key="3">
    <source>
        <dbReference type="ARBA" id="ARBA00004601"/>
    </source>
</evidence>
<feature type="compositionally biased region" description="Polar residues" evidence="18">
    <location>
        <begin position="1080"/>
        <end position="1101"/>
    </location>
</feature>
<comment type="subcellular location">
    <subcellularLocation>
        <location evidence="4">Chromosome</location>
        <location evidence="4">Centromere</location>
        <location evidence="4">Kinetochore</location>
    </subcellularLocation>
    <subcellularLocation>
        <location evidence="2">Cytoplasm</location>
        <location evidence="2">Cytoskeleton</location>
        <location evidence="2">Microtubule organizing center</location>
        <location evidence="2">Centrosome</location>
    </subcellularLocation>
    <subcellularLocation>
        <location evidence="1">Cytoplasm</location>
        <location evidence="1">Cytoskeleton</location>
        <location evidence="1">Spindle</location>
    </subcellularLocation>
    <subcellularLocation>
        <location evidence="3">Golgi apparatus</location>
        <location evidence="3">trans-Golgi network</location>
    </subcellularLocation>
</comment>
<keyword evidence="14" id="KW-0206">Cytoskeleton</keyword>
<accession>A0A8C3L930</accession>
<dbReference type="Pfam" id="PF02985">
    <property type="entry name" value="HEAT"/>
    <property type="match status" value="1"/>
</dbReference>
<name>A0A8C3L930_CHRPC</name>
<feature type="compositionally biased region" description="Low complexity" evidence="18">
    <location>
        <begin position="518"/>
        <end position="539"/>
    </location>
</feature>
<dbReference type="GO" id="GO:0072686">
    <property type="term" value="C:mitotic spindle"/>
    <property type="evidence" value="ECO:0007669"/>
    <property type="project" value="TreeGrafter"/>
</dbReference>
<dbReference type="GO" id="GO:0090307">
    <property type="term" value="P:mitotic spindle assembly"/>
    <property type="evidence" value="ECO:0007669"/>
    <property type="project" value="TreeGrafter"/>
</dbReference>
<sequence>MELLGMDYFCAQVQQKDVGRRLQVGQELLEYVGDPARSPDVEQDQQRLDKVIDELATWVNSSNFKVALLGLDVLGAFVHRLSGRFKSYIGTGKCKYIWERLAVGFKHKNYRSREGVCLCLIATLNIYGAQALSLSKLVPHLCAAFGDSNSQVRDAAILAIVEVYRHVGEKVRLDLTKRGIPPGRLQTIFAKFDEVRDSGNMILSNISDKSFDDEESVDGNRPSSAASAFKIPAPKKPGNPSNSARKPGSAGGPKVGGSSKEGGAGAVDEDDFIKAFTDVPTVQIYSSRELEETLNKIREILSDDKHDWDQRTNALKKVRSLLVAGAAQYDGFFQHLRLLDGAFKLSAKDLRSQVVREACITVAHLSTVLGNKFDHGAEAIVPTLFNLVPNSAKVMATSGCAAIRFIIRHTHVPRLIPLITSNCTSKSVAVRRRSFEFLDLLLQEWQTHSLERHAAVLVETIKKGIHDADAEARVEARKAYLGLRNHFPSEAETLYNSLEPPYQRSLQTYLKNSGSIASLPQSDRSSSSSQESLNRPLSSKWSAASPASFAGRVSGSSKSVPSPGTLQRSRSDIDVNAAAGAKARHASGQTAGAGRLSAAGLPPGSYASLGTASEDGRIRTKLSTPSVGIGNSKTDSRGRSRTKVVSQSQPGSRSGSPGRVLTTTTLSTMNTGVQRVLVNPAAAQKRSKIPRSQGCSREASPSRLSVARGSRIPRPSVSQGCSREASRESSRDTSPVRSFPPLGTSFGISQSSRLSSSVSAMRVLNTGSDVEEAVADALLLGDIRTKKKPVRRRYESYGMYSDDDANSDASSACSERSYSSRNGSIPTYMRQTEDVAEVLNRCASSNWSERKEGLLGLQNLLKNQRTLSRVELKRLCEIFTRMFADPHSKVFSMFLETLVDFIQVHKEDLQDWLFVLLTQLLKKMGADLLGSVQAKVQKALDVTRESFPNDLQFSILMRFTVDQTQTPSLKVKVAILKYIETLAQQMDPGDFVNSSETRLAVSRIITWTTEPKSSDVRKAAQSVLISLFELNTPEFTMLLGALPKTFQDGATKLLHNHLRNTGNSGQGSMGSPLTRPTPRSPASWSSPLTSPTNTSQNTLSPSAFDYDTENMNSEDIYSSLRGVTEAIQNFSFRSQEDMNEPVKRDSKKDDVDSIGSASGIADLRAGGGVSETGRTALDNKTSLLNTMPPHSSPRSRDYNPYNYSDSSFNKSALKEAVFDDDAEQFPDEPPMDHSDLVAELLKELSNHNERVEERKAALYELMKLTQEESFGVWDEHFKTILLLLLETLGDKEHAIRALALKVLREILRNQPARFKNYAELTIMKTLEAHKDPHKEVVRSAEEAASMLATSISPDQCIKVLCPIIQTADYPINLAAIKMQTKVIERVSKETLTQLLPEIVPGLIQGYDNSESSVRKACVFCLVAIHAVIGDELKPHLSQLTGSKMKLLNLYIKRAQTGSGPGDTTADMSGQS</sequence>
<feature type="coiled-coil region" evidence="17">
    <location>
        <begin position="1237"/>
        <end position="1268"/>
    </location>
</feature>
<feature type="domain" description="TOG" evidence="19">
    <location>
        <begin position="286"/>
        <end position="519"/>
    </location>
</feature>
<dbReference type="Pfam" id="PF23271">
    <property type="entry name" value="HEAT_GCN1"/>
    <property type="match status" value="1"/>
</dbReference>
<dbReference type="Pfam" id="PF21040">
    <property type="entry name" value="CEP104-like_TOG"/>
    <property type="match status" value="1"/>
</dbReference>
<keyword evidence="10" id="KW-0677">Repeat</keyword>
<evidence type="ECO:0000256" key="11">
    <source>
        <dbReference type="ARBA" id="ARBA00022776"/>
    </source>
</evidence>
<evidence type="ECO:0000256" key="5">
    <source>
        <dbReference type="ARBA" id="ARBA00009549"/>
    </source>
</evidence>
<dbReference type="PANTHER" id="PTHR21567">
    <property type="entry name" value="CLASP"/>
    <property type="match status" value="1"/>
</dbReference>
<reference evidence="20" key="2">
    <citation type="submission" date="2025-09" db="UniProtKB">
        <authorList>
            <consortium name="Ensembl"/>
        </authorList>
    </citation>
    <scope>IDENTIFICATION</scope>
</reference>
<evidence type="ECO:0000256" key="14">
    <source>
        <dbReference type="ARBA" id="ARBA00023212"/>
    </source>
</evidence>
<dbReference type="InterPro" id="IPR034085">
    <property type="entry name" value="TOG"/>
</dbReference>
<feature type="compositionally biased region" description="Polar residues" evidence="18">
    <location>
        <begin position="1178"/>
        <end position="1189"/>
    </location>
</feature>
<dbReference type="GO" id="GO:0045180">
    <property type="term" value="C:basal cortex"/>
    <property type="evidence" value="ECO:0007669"/>
    <property type="project" value="TreeGrafter"/>
</dbReference>
<feature type="compositionally biased region" description="Low complexity" evidence="18">
    <location>
        <begin position="553"/>
        <end position="564"/>
    </location>
</feature>
<evidence type="ECO:0000256" key="13">
    <source>
        <dbReference type="ARBA" id="ARBA00023034"/>
    </source>
</evidence>
<dbReference type="GO" id="GO:0051301">
    <property type="term" value="P:cell division"/>
    <property type="evidence" value="ECO:0007669"/>
    <property type="project" value="UniProtKB-KW"/>
</dbReference>
<evidence type="ECO:0000259" key="19">
    <source>
        <dbReference type="SMART" id="SM01349"/>
    </source>
</evidence>
<evidence type="ECO:0000256" key="4">
    <source>
        <dbReference type="ARBA" id="ARBA00004629"/>
    </source>
</evidence>
<dbReference type="GO" id="GO:0005876">
    <property type="term" value="C:spindle microtubule"/>
    <property type="evidence" value="ECO:0007669"/>
    <property type="project" value="TreeGrafter"/>
</dbReference>
<dbReference type="InterPro" id="IPR057546">
    <property type="entry name" value="HEAT_GCN1"/>
</dbReference>
<dbReference type="Ensembl" id="ENSCPIT00010006049.1">
    <property type="protein sequence ID" value="ENSCPIP00010005134.1"/>
    <property type="gene ID" value="ENSCPIG00010003834.1"/>
</dbReference>
<dbReference type="GO" id="GO:0000776">
    <property type="term" value="C:kinetochore"/>
    <property type="evidence" value="ECO:0007669"/>
    <property type="project" value="UniProtKB-KW"/>
</dbReference>
<evidence type="ECO:0000256" key="1">
    <source>
        <dbReference type="ARBA" id="ARBA00004186"/>
    </source>
</evidence>
<keyword evidence="16" id="KW-0137">Centromere</keyword>
<dbReference type="GO" id="GO:0005794">
    <property type="term" value="C:Golgi apparatus"/>
    <property type="evidence" value="ECO:0007669"/>
    <property type="project" value="UniProtKB-SubCell"/>
</dbReference>
<dbReference type="Proteomes" id="UP000694543">
    <property type="component" value="Unplaced"/>
</dbReference>
<evidence type="ECO:0000256" key="16">
    <source>
        <dbReference type="ARBA" id="ARBA00023328"/>
    </source>
</evidence>
<evidence type="ECO:0000256" key="8">
    <source>
        <dbReference type="ARBA" id="ARBA00022618"/>
    </source>
</evidence>
<keyword evidence="6" id="KW-0158">Chromosome</keyword>
<keyword evidence="7" id="KW-0963">Cytoplasm</keyword>
<reference evidence="20" key="1">
    <citation type="submission" date="2025-08" db="UniProtKB">
        <authorList>
            <consortium name="Ensembl"/>
        </authorList>
    </citation>
    <scope>IDENTIFICATION</scope>
</reference>
<protein>
    <submittedName>
        <fullName evidence="20">Cytoplasmic linker associated protein 2</fullName>
    </submittedName>
</protein>
<keyword evidence="11" id="KW-0498">Mitosis</keyword>
<dbReference type="Gene3D" id="1.25.10.10">
    <property type="entry name" value="Leucine-rich Repeat Variant"/>
    <property type="match status" value="5"/>
</dbReference>
<evidence type="ECO:0000256" key="17">
    <source>
        <dbReference type="SAM" id="Coils"/>
    </source>
</evidence>
<dbReference type="GO" id="GO:0008017">
    <property type="term" value="F:microtubule binding"/>
    <property type="evidence" value="ECO:0007669"/>
    <property type="project" value="TreeGrafter"/>
</dbReference>
<feature type="region of interest" description="Disordered" evidence="18">
    <location>
        <begin position="211"/>
        <end position="263"/>
    </location>
</feature>
<keyword evidence="12" id="KW-0995">Kinetochore</keyword>
<dbReference type="SUPFAM" id="SSF48371">
    <property type="entry name" value="ARM repeat"/>
    <property type="match status" value="2"/>
</dbReference>
<keyword evidence="21" id="KW-1185">Reference proteome</keyword>
<dbReference type="FunFam" id="1.25.10.10:FF:000005">
    <property type="entry name" value="CLIP-associating protein 1 isoform 2"/>
    <property type="match status" value="1"/>
</dbReference>
<dbReference type="Pfam" id="PF12348">
    <property type="entry name" value="CLASP_N"/>
    <property type="match status" value="1"/>
</dbReference>
<evidence type="ECO:0000256" key="9">
    <source>
        <dbReference type="ARBA" id="ARBA00022701"/>
    </source>
</evidence>
<feature type="region of interest" description="Disordered" evidence="18">
    <location>
        <begin position="679"/>
        <end position="751"/>
    </location>
</feature>